<evidence type="ECO:0000313" key="4">
    <source>
        <dbReference type="Proteomes" id="UP000242814"/>
    </source>
</evidence>
<feature type="compositionally biased region" description="Polar residues" evidence="2">
    <location>
        <begin position="243"/>
        <end position="261"/>
    </location>
</feature>
<dbReference type="OMA" id="PFAWTYR"/>
<dbReference type="CDD" id="cd00586">
    <property type="entry name" value="4HBT"/>
    <property type="match status" value="1"/>
</dbReference>
<evidence type="ECO:0000256" key="1">
    <source>
        <dbReference type="ARBA" id="ARBA00038476"/>
    </source>
</evidence>
<dbReference type="Pfam" id="PF13279">
    <property type="entry name" value="4HBT_2"/>
    <property type="match status" value="1"/>
</dbReference>
<evidence type="ECO:0000256" key="2">
    <source>
        <dbReference type="SAM" id="MobiDB-lite"/>
    </source>
</evidence>
<accession>A0A1D2JGC3</accession>
<dbReference type="PANTHER" id="PTHR12475">
    <property type="match status" value="1"/>
</dbReference>
<dbReference type="VEuPathDB" id="FungiDB:PADG_01942"/>
<reference evidence="3 4" key="1">
    <citation type="submission" date="2016-06" db="EMBL/GenBank/DDBJ databases">
        <authorList>
            <person name="Kjaerup R.B."/>
            <person name="Dalgaard T.S."/>
            <person name="Juul-Madsen H.R."/>
        </authorList>
    </citation>
    <scope>NUCLEOTIDE SEQUENCE [LARGE SCALE GENOMIC DNA]</scope>
    <source>
        <strain evidence="3 4">Pb300</strain>
    </source>
</reference>
<gene>
    <name evidence="3" type="ORF">ACO22_03331</name>
</gene>
<protein>
    <recommendedName>
        <fullName evidence="5">Capsule polysaccharide biosynthesis protein</fullName>
    </recommendedName>
</protein>
<dbReference type="InterPro" id="IPR051490">
    <property type="entry name" value="THEM6_lcsJ_thioesterase"/>
</dbReference>
<dbReference type="EMBL" id="LZYO01000112">
    <property type="protein sequence ID" value="ODH33139.1"/>
    <property type="molecule type" value="Genomic_DNA"/>
</dbReference>
<feature type="region of interest" description="Disordered" evidence="2">
    <location>
        <begin position="241"/>
        <end position="270"/>
    </location>
</feature>
<dbReference type="SUPFAM" id="SSF54637">
    <property type="entry name" value="Thioesterase/thiol ester dehydrase-isomerase"/>
    <property type="match status" value="1"/>
</dbReference>
<sequence length="342" mass="38706">MAYPSSLSGALKANGIFSWLRRQLSWKNLALLLAVLNLKSLPLVWHARVFFHLLKRINFHRHSHPKLVEIFHKKKGHVGHHPLFTPVTIVTHTPLLEMDYNMHKSNSTYFSDLDIARTALVTNLVTPGMELCRRELEKEVDSNGKKKYPGRLAVMLGSVYCSFKKEIAPYERYDMQSRLSGWDDKWLYVITYFLRPTKRTGEKKTILAIGVSQYVIKKGRLTVKPAKVFQAGGLMPVRLDGADSSNGTPSGSGIPLTTDTPANGEAINSGEGLDESLVREVMTLTDSTDLSQAVLENKRRDNENTWVQEWTWERIEEQRLKGLDFVKAFIGLDAKLLQGAEL</sequence>
<dbReference type="VEuPathDB" id="FungiDB:PABG_03376"/>
<organism evidence="3 4">
    <name type="scientific">Paracoccidioides brasiliensis</name>
    <dbReference type="NCBI Taxonomy" id="121759"/>
    <lineage>
        <taxon>Eukaryota</taxon>
        <taxon>Fungi</taxon>
        <taxon>Dikarya</taxon>
        <taxon>Ascomycota</taxon>
        <taxon>Pezizomycotina</taxon>
        <taxon>Eurotiomycetes</taxon>
        <taxon>Eurotiomycetidae</taxon>
        <taxon>Onygenales</taxon>
        <taxon>Ajellomycetaceae</taxon>
        <taxon>Paracoccidioides</taxon>
    </lineage>
</organism>
<name>A0A1D2JGC3_PARBR</name>
<dbReference type="PANTHER" id="PTHR12475:SF4">
    <property type="entry name" value="PROTEIN THEM6"/>
    <property type="match status" value="1"/>
</dbReference>
<evidence type="ECO:0000313" key="3">
    <source>
        <dbReference type="EMBL" id="ODH33139.1"/>
    </source>
</evidence>
<evidence type="ECO:0008006" key="5">
    <source>
        <dbReference type="Google" id="ProtNLM"/>
    </source>
</evidence>
<dbReference type="Proteomes" id="UP000242814">
    <property type="component" value="Unassembled WGS sequence"/>
</dbReference>
<comment type="similarity">
    <text evidence="1">Belongs to the lcsJ thioesterase family.</text>
</comment>
<dbReference type="AlphaFoldDB" id="A0A1D2JGC3"/>
<proteinExistence type="inferred from homology"/>
<comment type="caution">
    <text evidence="3">The sequence shown here is derived from an EMBL/GenBank/DDBJ whole genome shotgun (WGS) entry which is preliminary data.</text>
</comment>
<dbReference type="InterPro" id="IPR029069">
    <property type="entry name" value="HotDog_dom_sf"/>
</dbReference>
<dbReference type="Gene3D" id="3.10.129.10">
    <property type="entry name" value="Hotdog Thioesterase"/>
    <property type="match status" value="1"/>
</dbReference>